<keyword evidence="3 5" id="KW-1133">Transmembrane helix</keyword>
<feature type="transmembrane region" description="Helical" evidence="5">
    <location>
        <begin position="23"/>
        <end position="41"/>
    </location>
</feature>
<dbReference type="RefSeq" id="WP_203871427.1">
    <property type="nucleotide sequence ID" value="NZ_BONW01000051.1"/>
</dbReference>
<protein>
    <recommendedName>
        <fullName evidence="6">ABC-2 type transporter transmembrane domain-containing protein</fullName>
    </recommendedName>
</protein>
<evidence type="ECO:0000259" key="6">
    <source>
        <dbReference type="Pfam" id="PF01061"/>
    </source>
</evidence>
<evidence type="ECO:0000256" key="5">
    <source>
        <dbReference type="SAM" id="Phobius"/>
    </source>
</evidence>
<evidence type="ECO:0000256" key="2">
    <source>
        <dbReference type="ARBA" id="ARBA00022692"/>
    </source>
</evidence>
<dbReference type="PANTHER" id="PTHR43027">
    <property type="entry name" value="DOXORUBICIN RESISTANCE ABC TRANSPORTER PERMEASE PROTEIN DRRC-RELATED"/>
    <property type="match status" value="1"/>
</dbReference>
<keyword evidence="4 5" id="KW-0472">Membrane</keyword>
<dbReference type="InterPro" id="IPR013525">
    <property type="entry name" value="ABC2_TM"/>
</dbReference>
<feature type="transmembrane region" description="Helical" evidence="5">
    <location>
        <begin position="221"/>
        <end position="239"/>
    </location>
</feature>
<evidence type="ECO:0000256" key="3">
    <source>
        <dbReference type="ARBA" id="ARBA00022989"/>
    </source>
</evidence>
<name>A0ABQ4EEI4_9ACTN</name>
<comment type="subcellular location">
    <subcellularLocation>
        <location evidence="1">Membrane</location>
        <topology evidence="1">Multi-pass membrane protein</topology>
    </subcellularLocation>
</comment>
<gene>
    <name evidence="7" type="ORF">Pen02_80690</name>
</gene>
<feature type="transmembrane region" description="Helical" evidence="5">
    <location>
        <begin position="131"/>
        <end position="155"/>
    </location>
</feature>
<evidence type="ECO:0000313" key="7">
    <source>
        <dbReference type="EMBL" id="GIG93133.1"/>
    </source>
</evidence>
<dbReference type="EMBL" id="BONW01000051">
    <property type="protein sequence ID" value="GIG93133.1"/>
    <property type="molecule type" value="Genomic_DNA"/>
</dbReference>
<keyword evidence="2 5" id="KW-0812">Transmembrane</keyword>
<sequence>MTATLAAVRLQWWLMRGSLDDRQSFILAPLFVLLLVGAAYARGRQDLIPQAALGAVLISLWNICVQVGGGIVSNERRFATFELAAASPAAFPLLVLGRVSTVVGVALLVIPEVWLATLLFFGTAVTVAHPGLFAIALLLTTFGMIAVAGFVAALFVLARNALYLQIAFTYPFFILGGLVVPVSMLPEWLGPVSRLVFLSWGGDLLRASLDPQPPAGVGKQVTGLLVASIVTFALGQVLLGRLVDRARRHGSLGLA</sequence>
<feature type="transmembrane region" description="Helical" evidence="5">
    <location>
        <begin position="162"/>
        <end position="185"/>
    </location>
</feature>
<dbReference type="Proteomes" id="UP000646749">
    <property type="component" value="Unassembled WGS sequence"/>
</dbReference>
<evidence type="ECO:0000256" key="4">
    <source>
        <dbReference type="ARBA" id="ARBA00023136"/>
    </source>
</evidence>
<feature type="transmembrane region" description="Helical" evidence="5">
    <location>
        <begin position="53"/>
        <end position="72"/>
    </location>
</feature>
<dbReference type="InterPro" id="IPR052902">
    <property type="entry name" value="ABC-2_transporter"/>
</dbReference>
<feature type="domain" description="ABC-2 type transporter transmembrane" evidence="6">
    <location>
        <begin position="24"/>
        <end position="208"/>
    </location>
</feature>
<dbReference type="PANTHER" id="PTHR43027:SF1">
    <property type="entry name" value="DOXORUBICIN RESISTANCE ABC TRANSPORTER PERMEASE PROTEIN DRRC-RELATED"/>
    <property type="match status" value="1"/>
</dbReference>
<proteinExistence type="predicted"/>
<keyword evidence="8" id="KW-1185">Reference proteome</keyword>
<dbReference type="Pfam" id="PF01061">
    <property type="entry name" value="ABC2_membrane"/>
    <property type="match status" value="1"/>
</dbReference>
<organism evidence="7 8">
    <name type="scientific">Plantactinospora endophytica</name>
    <dbReference type="NCBI Taxonomy" id="673535"/>
    <lineage>
        <taxon>Bacteria</taxon>
        <taxon>Bacillati</taxon>
        <taxon>Actinomycetota</taxon>
        <taxon>Actinomycetes</taxon>
        <taxon>Micromonosporales</taxon>
        <taxon>Micromonosporaceae</taxon>
        <taxon>Plantactinospora</taxon>
    </lineage>
</organism>
<reference evidence="7 8" key="1">
    <citation type="submission" date="2021-01" db="EMBL/GenBank/DDBJ databases">
        <title>Whole genome shotgun sequence of Plantactinospora endophytica NBRC 110450.</title>
        <authorList>
            <person name="Komaki H."/>
            <person name="Tamura T."/>
        </authorList>
    </citation>
    <scope>NUCLEOTIDE SEQUENCE [LARGE SCALE GENOMIC DNA]</scope>
    <source>
        <strain evidence="7 8">NBRC 110450</strain>
    </source>
</reference>
<evidence type="ECO:0000256" key="1">
    <source>
        <dbReference type="ARBA" id="ARBA00004141"/>
    </source>
</evidence>
<feature type="transmembrane region" description="Helical" evidence="5">
    <location>
        <begin position="103"/>
        <end position="125"/>
    </location>
</feature>
<evidence type="ECO:0000313" key="8">
    <source>
        <dbReference type="Proteomes" id="UP000646749"/>
    </source>
</evidence>
<accession>A0ABQ4EEI4</accession>
<comment type="caution">
    <text evidence="7">The sequence shown here is derived from an EMBL/GenBank/DDBJ whole genome shotgun (WGS) entry which is preliminary data.</text>
</comment>